<protein>
    <submittedName>
        <fullName evidence="1">Unnamed protein product</fullName>
    </submittedName>
</protein>
<comment type="caution">
    <text evidence="1">The sequence shown here is derived from an EMBL/GenBank/DDBJ whole genome shotgun (WGS) entry which is preliminary data.</text>
</comment>
<sequence>MIIAKAINTLNQVTEETKNKVFKQQLQNQRKAISESLVTHVKYQVENDPLKNPAPLVKRIYDQYQEQQKQQQQQQQQPQPQP</sequence>
<dbReference type="Proteomes" id="UP001165064">
    <property type="component" value="Unassembled WGS sequence"/>
</dbReference>
<name>A0ACB5T4A7_AMBMO</name>
<reference evidence="1" key="1">
    <citation type="submission" date="2023-04" db="EMBL/GenBank/DDBJ databases">
        <title>Ambrosiozyma monospora NBRC 10751.</title>
        <authorList>
            <person name="Ichikawa N."/>
            <person name="Sato H."/>
            <person name="Tonouchi N."/>
        </authorList>
    </citation>
    <scope>NUCLEOTIDE SEQUENCE</scope>
    <source>
        <strain evidence="1">NBRC 10751</strain>
    </source>
</reference>
<evidence type="ECO:0000313" key="2">
    <source>
        <dbReference type="Proteomes" id="UP001165064"/>
    </source>
</evidence>
<accession>A0ACB5T4A7</accession>
<dbReference type="EMBL" id="BSXS01003266">
    <property type="protein sequence ID" value="GME80926.1"/>
    <property type="molecule type" value="Genomic_DNA"/>
</dbReference>
<gene>
    <name evidence="1" type="ORF">Amon02_000467400</name>
</gene>
<proteinExistence type="predicted"/>
<evidence type="ECO:0000313" key="1">
    <source>
        <dbReference type="EMBL" id="GME80926.1"/>
    </source>
</evidence>
<organism evidence="1 2">
    <name type="scientific">Ambrosiozyma monospora</name>
    <name type="common">Yeast</name>
    <name type="synonym">Endomycopsis monosporus</name>
    <dbReference type="NCBI Taxonomy" id="43982"/>
    <lineage>
        <taxon>Eukaryota</taxon>
        <taxon>Fungi</taxon>
        <taxon>Dikarya</taxon>
        <taxon>Ascomycota</taxon>
        <taxon>Saccharomycotina</taxon>
        <taxon>Pichiomycetes</taxon>
        <taxon>Pichiales</taxon>
        <taxon>Pichiaceae</taxon>
        <taxon>Ambrosiozyma</taxon>
    </lineage>
</organism>
<keyword evidence="2" id="KW-1185">Reference proteome</keyword>